<protein>
    <submittedName>
        <fullName evidence="1">Uncharacterized protein</fullName>
    </submittedName>
</protein>
<evidence type="ECO:0000313" key="1">
    <source>
        <dbReference type="EMBL" id="KAL2650560.1"/>
    </source>
</evidence>
<reference evidence="1 2" key="1">
    <citation type="submission" date="2024-09" db="EMBL/GenBank/DDBJ databases">
        <title>Chromosome-scale assembly of Riccia fluitans.</title>
        <authorList>
            <person name="Paukszto L."/>
            <person name="Sawicki J."/>
            <person name="Karawczyk K."/>
            <person name="Piernik-Szablinska J."/>
            <person name="Szczecinska M."/>
            <person name="Mazdziarz M."/>
        </authorList>
    </citation>
    <scope>NUCLEOTIDE SEQUENCE [LARGE SCALE GENOMIC DNA]</scope>
    <source>
        <strain evidence="1">Rf_01</strain>
        <tissue evidence="1">Aerial parts of the thallus</tissue>
    </source>
</reference>
<accession>A0ABD1ZGW7</accession>
<dbReference type="Proteomes" id="UP001605036">
    <property type="component" value="Unassembled WGS sequence"/>
</dbReference>
<keyword evidence="2" id="KW-1185">Reference proteome</keyword>
<evidence type="ECO:0000313" key="2">
    <source>
        <dbReference type="Proteomes" id="UP001605036"/>
    </source>
</evidence>
<name>A0ABD1ZGW7_9MARC</name>
<proteinExistence type="predicted"/>
<dbReference type="EMBL" id="JBHFFA010000001">
    <property type="protein sequence ID" value="KAL2650560.1"/>
    <property type="molecule type" value="Genomic_DNA"/>
</dbReference>
<sequence>MSLFHNILETALVRFISALVYSHQYNRLKSRSGQFETIAASAPWRLRGRFAKVTSSHCSSPSVKPEGSDRYLAFEESVLIGMSALWEVETFGARADNMNCS</sequence>
<comment type="caution">
    <text evidence="1">The sequence shown here is derived from an EMBL/GenBank/DDBJ whole genome shotgun (WGS) entry which is preliminary data.</text>
</comment>
<gene>
    <name evidence="1" type="ORF">R1flu_018688</name>
</gene>
<dbReference type="AlphaFoldDB" id="A0ABD1ZGW7"/>
<organism evidence="1 2">
    <name type="scientific">Riccia fluitans</name>
    <dbReference type="NCBI Taxonomy" id="41844"/>
    <lineage>
        <taxon>Eukaryota</taxon>
        <taxon>Viridiplantae</taxon>
        <taxon>Streptophyta</taxon>
        <taxon>Embryophyta</taxon>
        <taxon>Marchantiophyta</taxon>
        <taxon>Marchantiopsida</taxon>
        <taxon>Marchantiidae</taxon>
        <taxon>Marchantiales</taxon>
        <taxon>Ricciaceae</taxon>
        <taxon>Riccia</taxon>
    </lineage>
</organism>